<keyword evidence="4" id="KW-1185">Reference proteome</keyword>
<dbReference type="PANTHER" id="PTHR13182">
    <property type="entry name" value="ZINC FINGER PROTEIN 622"/>
    <property type="match status" value="1"/>
</dbReference>
<organism evidence="3 4">
    <name type="scientific">Ascochyta lentis</name>
    <dbReference type="NCBI Taxonomy" id="205686"/>
    <lineage>
        <taxon>Eukaryota</taxon>
        <taxon>Fungi</taxon>
        <taxon>Dikarya</taxon>
        <taxon>Ascomycota</taxon>
        <taxon>Pezizomycotina</taxon>
        <taxon>Dothideomycetes</taxon>
        <taxon>Pleosporomycetidae</taxon>
        <taxon>Pleosporales</taxon>
        <taxon>Pleosporineae</taxon>
        <taxon>Didymellaceae</taxon>
        <taxon>Ascochyta</taxon>
    </lineage>
</organism>
<proteinExistence type="predicted"/>
<dbReference type="GO" id="GO:0030687">
    <property type="term" value="C:preribosome, large subunit precursor"/>
    <property type="evidence" value="ECO:0007669"/>
    <property type="project" value="TreeGrafter"/>
</dbReference>
<protein>
    <recommendedName>
        <fullName evidence="2">ZN622/Rei1/Reh1 zinc finger C2H2-type domain-containing protein</fullName>
    </recommendedName>
</protein>
<accession>A0A8H7J2V5</accession>
<comment type="caution">
    <text evidence="3">The sequence shown here is derived from an EMBL/GenBank/DDBJ whole genome shotgun (WGS) entry which is preliminary data.</text>
</comment>
<dbReference type="OrthoDB" id="19329at2759"/>
<dbReference type="Proteomes" id="UP000651452">
    <property type="component" value="Unassembled WGS sequence"/>
</dbReference>
<evidence type="ECO:0000259" key="2">
    <source>
        <dbReference type="Pfam" id="PF12756"/>
    </source>
</evidence>
<reference evidence="3" key="1">
    <citation type="submission" date="2018-12" db="EMBL/GenBank/DDBJ databases">
        <authorList>
            <person name="Syme R.A."/>
            <person name="Farfan-Caceres L."/>
            <person name="Lichtenzveig J."/>
        </authorList>
    </citation>
    <scope>NUCLEOTIDE SEQUENCE</scope>
    <source>
        <strain evidence="3">Al4</strain>
    </source>
</reference>
<gene>
    <name evidence="3" type="ORF">EKO04_006182</name>
</gene>
<feature type="region of interest" description="Disordered" evidence="1">
    <location>
        <begin position="282"/>
        <end position="308"/>
    </location>
</feature>
<sequence>MLTLHNLLQREHMKTSWHVYNLKRRITCLPPIPLDVFENKIQIEPALLQKKHTTGPVSKIEQDTGSLQQCLFCQLEFECETEDLDSTLEHMFTVHGLFIPNQDMLSYLASFVGYLATVVRVWHECLFCGASRTSTLAIQSHMRDSGHCMLNLEREPELEDFWERASDAENKTMNKLFRPGQQSAQELELRSGKTVCSNWLPQKRTQATKNKNRRLALRAEADSPESPKPFKQQSCRQLARRDEMGIQNINSQQRHALVLAEKRSQQAEAVATKAKQWTYARKANDQKHDQAYGPLSWAKGGAHNLLPR</sequence>
<dbReference type="AlphaFoldDB" id="A0A8H7J2V5"/>
<name>A0A8H7J2V5_9PLEO</name>
<dbReference type="PANTHER" id="PTHR13182:SF8">
    <property type="entry name" value="CYTOPLASMIC 60S SUBUNIT BIOGENESIS FACTOR ZNF622"/>
    <property type="match status" value="1"/>
</dbReference>
<dbReference type="InterPro" id="IPR040025">
    <property type="entry name" value="Znf622/Rei1/Reh1"/>
</dbReference>
<dbReference type="InterPro" id="IPR041661">
    <property type="entry name" value="ZN622/Rei1/Reh1_Znf-C2H2"/>
</dbReference>
<dbReference type="EMBL" id="RZGK01000010">
    <property type="protein sequence ID" value="KAF9695819.1"/>
    <property type="molecule type" value="Genomic_DNA"/>
</dbReference>
<evidence type="ECO:0000313" key="4">
    <source>
        <dbReference type="Proteomes" id="UP000651452"/>
    </source>
</evidence>
<dbReference type="GO" id="GO:0042273">
    <property type="term" value="P:ribosomal large subunit biogenesis"/>
    <property type="evidence" value="ECO:0007669"/>
    <property type="project" value="TreeGrafter"/>
</dbReference>
<reference evidence="3" key="2">
    <citation type="submission" date="2020-09" db="EMBL/GenBank/DDBJ databases">
        <title>Reference genome assembly for Australian Ascochyta lentis isolate Al4.</title>
        <authorList>
            <person name="Lee R.C."/>
            <person name="Farfan-Caceres L.M."/>
            <person name="Debler J.W."/>
            <person name="Williams A.H."/>
            <person name="Henares B.M."/>
        </authorList>
    </citation>
    <scope>NUCLEOTIDE SEQUENCE</scope>
    <source>
        <strain evidence="3">Al4</strain>
    </source>
</reference>
<dbReference type="Pfam" id="PF12756">
    <property type="entry name" value="zf-C2H2_2"/>
    <property type="match status" value="1"/>
</dbReference>
<evidence type="ECO:0000256" key="1">
    <source>
        <dbReference type="SAM" id="MobiDB-lite"/>
    </source>
</evidence>
<feature type="domain" description="ZN622/Rei1/Reh1 zinc finger C2H2-type" evidence="2">
    <location>
        <begin position="69"/>
        <end position="163"/>
    </location>
</feature>
<evidence type="ECO:0000313" key="3">
    <source>
        <dbReference type="EMBL" id="KAF9695819.1"/>
    </source>
</evidence>